<protein>
    <submittedName>
        <fullName evidence="1">Uncharacterized protein</fullName>
    </submittedName>
</protein>
<reference evidence="1" key="1">
    <citation type="submission" date="2014-09" db="EMBL/GenBank/DDBJ databases">
        <authorList>
            <person name="Magalhaes I.L.F."/>
            <person name="Oliveira U."/>
            <person name="Santos F.R."/>
            <person name="Vidigal T.H.D.A."/>
            <person name="Brescovit A.D."/>
            <person name="Santos A.J."/>
        </authorList>
    </citation>
    <scope>NUCLEOTIDE SEQUENCE</scope>
    <source>
        <tissue evidence="1">Shoot tissue taken approximately 20 cm above the soil surface</tissue>
    </source>
</reference>
<reference evidence="1" key="2">
    <citation type="journal article" date="2015" name="Data Brief">
        <title>Shoot transcriptome of the giant reed, Arundo donax.</title>
        <authorList>
            <person name="Barrero R.A."/>
            <person name="Guerrero F.D."/>
            <person name="Moolhuijzen P."/>
            <person name="Goolsby J.A."/>
            <person name="Tidwell J."/>
            <person name="Bellgard S.E."/>
            <person name="Bellgard M.I."/>
        </authorList>
    </citation>
    <scope>NUCLEOTIDE SEQUENCE</scope>
    <source>
        <tissue evidence="1">Shoot tissue taken approximately 20 cm above the soil surface</tissue>
    </source>
</reference>
<dbReference type="AlphaFoldDB" id="A0A0A9CLR7"/>
<evidence type="ECO:0000313" key="1">
    <source>
        <dbReference type="EMBL" id="JAD72462.1"/>
    </source>
</evidence>
<name>A0A0A9CLR7_ARUDO</name>
<proteinExistence type="predicted"/>
<dbReference type="EMBL" id="GBRH01225433">
    <property type="protein sequence ID" value="JAD72462.1"/>
    <property type="molecule type" value="Transcribed_RNA"/>
</dbReference>
<sequence length="24" mass="2670">MVSYVSSSHVLPKKYINSKSISNT</sequence>
<accession>A0A0A9CLR7</accession>
<organism evidence="1">
    <name type="scientific">Arundo donax</name>
    <name type="common">Giant reed</name>
    <name type="synonym">Donax arundinaceus</name>
    <dbReference type="NCBI Taxonomy" id="35708"/>
    <lineage>
        <taxon>Eukaryota</taxon>
        <taxon>Viridiplantae</taxon>
        <taxon>Streptophyta</taxon>
        <taxon>Embryophyta</taxon>
        <taxon>Tracheophyta</taxon>
        <taxon>Spermatophyta</taxon>
        <taxon>Magnoliopsida</taxon>
        <taxon>Liliopsida</taxon>
        <taxon>Poales</taxon>
        <taxon>Poaceae</taxon>
        <taxon>PACMAD clade</taxon>
        <taxon>Arundinoideae</taxon>
        <taxon>Arundineae</taxon>
        <taxon>Arundo</taxon>
    </lineage>
</organism>